<dbReference type="Gene3D" id="3.30.70.1880">
    <property type="entry name" value="Protein of unknown function DUF881"/>
    <property type="match status" value="1"/>
</dbReference>
<evidence type="ECO:0000313" key="3">
    <source>
        <dbReference type="EMBL" id="MFC4735515.1"/>
    </source>
</evidence>
<evidence type="ECO:0000313" key="4">
    <source>
        <dbReference type="Proteomes" id="UP001595896"/>
    </source>
</evidence>
<sequence length="222" mass="23730">MKHVLIGTAVFLFTAVCSHALGSSLTSSPAYEDEGSLQQLLLYEAERQEELLAEAAMLERRLALLDEPDSTPAADSAVKRLEAAASLTEISGDGIVLTVFDPNDEGIHLPPDLLRLLLNDSFQAGAEAASVGQERITARTSIREVNGRTLVDGHSAGSLPVAISLTAPSPELAKDRINASEAAMLLKSEGFELTLELKQVDVPGFDGSYRLQMAEPAEEEDE</sequence>
<dbReference type="PANTHER" id="PTHR37313:SF2">
    <property type="entry name" value="UPF0749 PROTEIN YLXX"/>
    <property type="match status" value="1"/>
</dbReference>
<evidence type="ECO:0000256" key="2">
    <source>
        <dbReference type="SAM" id="SignalP"/>
    </source>
</evidence>
<comment type="similarity">
    <text evidence="1">Belongs to the UPF0749 family.</text>
</comment>
<comment type="caution">
    <text evidence="3">The sequence shown here is derived from an EMBL/GenBank/DDBJ whole genome shotgun (WGS) entry which is preliminary data.</text>
</comment>
<name>A0ABV9NSU3_9BACI</name>
<evidence type="ECO:0000256" key="1">
    <source>
        <dbReference type="ARBA" id="ARBA00009108"/>
    </source>
</evidence>
<proteinExistence type="inferred from homology"/>
<feature type="signal peptide" evidence="2">
    <location>
        <begin position="1"/>
        <end position="20"/>
    </location>
</feature>
<accession>A0ABV9NSU3</accession>
<feature type="chain" id="PRO_5046949930" evidence="2">
    <location>
        <begin position="21"/>
        <end position="222"/>
    </location>
</feature>
<dbReference type="Pfam" id="PF05949">
    <property type="entry name" value="DUF881"/>
    <property type="match status" value="1"/>
</dbReference>
<keyword evidence="4" id="KW-1185">Reference proteome</keyword>
<gene>
    <name evidence="3" type="ORF">ACFO4L_02855</name>
</gene>
<dbReference type="RefSeq" id="WP_377908140.1">
    <property type="nucleotide sequence ID" value="NZ_JBHSGK010000003.1"/>
</dbReference>
<dbReference type="EMBL" id="JBHSGK010000003">
    <property type="protein sequence ID" value="MFC4735515.1"/>
    <property type="molecule type" value="Genomic_DNA"/>
</dbReference>
<organism evidence="3 4">
    <name type="scientific">Bacillus daqingensis</name>
    <dbReference type="NCBI Taxonomy" id="872396"/>
    <lineage>
        <taxon>Bacteria</taxon>
        <taxon>Bacillati</taxon>
        <taxon>Bacillota</taxon>
        <taxon>Bacilli</taxon>
        <taxon>Bacillales</taxon>
        <taxon>Bacillaceae</taxon>
        <taxon>Bacillus</taxon>
    </lineage>
</organism>
<dbReference type="InterPro" id="IPR010273">
    <property type="entry name" value="DUF881"/>
</dbReference>
<protein>
    <submittedName>
        <fullName evidence="3">DUF881 domain-containing protein</fullName>
    </submittedName>
</protein>
<reference evidence="4" key="1">
    <citation type="journal article" date="2019" name="Int. J. Syst. Evol. Microbiol.">
        <title>The Global Catalogue of Microorganisms (GCM) 10K type strain sequencing project: providing services to taxonomists for standard genome sequencing and annotation.</title>
        <authorList>
            <consortium name="The Broad Institute Genomics Platform"/>
            <consortium name="The Broad Institute Genome Sequencing Center for Infectious Disease"/>
            <person name="Wu L."/>
            <person name="Ma J."/>
        </authorList>
    </citation>
    <scope>NUCLEOTIDE SEQUENCE [LARGE SCALE GENOMIC DNA]</scope>
    <source>
        <strain evidence="4">JCM 12165</strain>
    </source>
</reference>
<dbReference type="Proteomes" id="UP001595896">
    <property type="component" value="Unassembled WGS sequence"/>
</dbReference>
<keyword evidence="2" id="KW-0732">Signal</keyword>
<dbReference type="PANTHER" id="PTHR37313">
    <property type="entry name" value="UPF0749 PROTEIN RV1825"/>
    <property type="match status" value="1"/>
</dbReference>